<dbReference type="Pfam" id="PF05746">
    <property type="entry name" value="DALR_1"/>
    <property type="match status" value="1"/>
</dbReference>
<dbReference type="GO" id="GO:0005739">
    <property type="term" value="C:mitochondrion"/>
    <property type="evidence" value="ECO:0007669"/>
    <property type="project" value="TreeGrafter"/>
</dbReference>
<dbReference type="InterPro" id="IPR001278">
    <property type="entry name" value="Arg-tRNA-ligase"/>
</dbReference>
<comment type="similarity">
    <text evidence="1 12">Belongs to the class-I aminoacyl-tRNA synthetase family.</text>
</comment>
<dbReference type="SUPFAM" id="SSF47323">
    <property type="entry name" value="Anticodon-binding domain of a subclass of class I aminoacyl-tRNA synthetases"/>
    <property type="match status" value="1"/>
</dbReference>
<comment type="caution">
    <text evidence="14">The sequence shown here is derived from an EMBL/GenBank/DDBJ whole genome shotgun (WGS) entry which is preliminary data.</text>
</comment>
<accession>A0AAN9BYW6</accession>
<evidence type="ECO:0000256" key="7">
    <source>
        <dbReference type="ARBA" id="ARBA00023146"/>
    </source>
</evidence>
<dbReference type="CDD" id="cd07956">
    <property type="entry name" value="Anticodon_Ia_Arg"/>
    <property type="match status" value="1"/>
</dbReference>
<evidence type="ECO:0000256" key="11">
    <source>
        <dbReference type="ARBA" id="ARBA00049595"/>
    </source>
</evidence>
<evidence type="ECO:0000256" key="2">
    <source>
        <dbReference type="ARBA" id="ARBA00012837"/>
    </source>
</evidence>
<comment type="catalytic activity">
    <reaction evidence="10">
        <text>tRNA(Arg) + L-arginine + ATP = L-arginyl-tRNA(Arg) + AMP + diphosphate</text>
        <dbReference type="Rhea" id="RHEA:20301"/>
        <dbReference type="Rhea" id="RHEA-COMP:9658"/>
        <dbReference type="Rhea" id="RHEA-COMP:9673"/>
        <dbReference type="ChEBI" id="CHEBI:30616"/>
        <dbReference type="ChEBI" id="CHEBI:32682"/>
        <dbReference type="ChEBI" id="CHEBI:33019"/>
        <dbReference type="ChEBI" id="CHEBI:78442"/>
        <dbReference type="ChEBI" id="CHEBI:78513"/>
        <dbReference type="ChEBI" id="CHEBI:456215"/>
        <dbReference type="EC" id="6.1.1.19"/>
    </reaction>
</comment>
<dbReference type="GO" id="GO:0005524">
    <property type="term" value="F:ATP binding"/>
    <property type="evidence" value="ECO:0007669"/>
    <property type="project" value="UniProtKB-KW"/>
</dbReference>
<dbReference type="SMART" id="SM00836">
    <property type="entry name" value="DALR_1"/>
    <property type="match status" value="1"/>
</dbReference>
<protein>
    <recommendedName>
        <fullName evidence="9">Probable arginine--tRNA ligase, mitochondrial</fullName>
        <ecNumber evidence="2">6.1.1.19</ecNumber>
    </recommendedName>
    <alternativeName>
        <fullName evidence="8">Arginyl-tRNA synthetase</fullName>
    </alternativeName>
</protein>
<dbReference type="GO" id="GO:0032543">
    <property type="term" value="P:mitochondrial translation"/>
    <property type="evidence" value="ECO:0007669"/>
    <property type="project" value="TreeGrafter"/>
</dbReference>
<evidence type="ECO:0000256" key="12">
    <source>
        <dbReference type="RuleBase" id="RU363038"/>
    </source>
</evidence>
<evidence type="ECO:0000256" key="8">
    <source>
        <dbReference type="ARBA" id="ARBA00033033"/>
    </source>
</evidence>
<sequence length="595" mass="67565">MSGYFRRTIANRILRTLSKHGKLAAAEVERLERNVALLVTTQDVRKKTRLGEPQYKLDLASLGRTVQISSTQGLMDILAQIQGDVVRECTPDKHAVMISVDPHTFHKEVLDVVQREGPSFGSASLNLPPTEGTSQQTVLVEYSSPNIAKPFHAGHLRSTIIGHFTANLYQHLGHTVHRVNYLGDWGTQFGLLALGFQRYGDETSLKEDPLLHLFKVYVEINQKVEEEKQSKSNNTYQQGLQLFTKLEQGDPEMLKLWKQFRELSLEEYQKMYQRLGVTFTDTQYESQYSHQTQELLTSLQNRGLLKTDEKGVGYMMVEDRGSDIKATLVKSDGSSLYLTRDVAAALDRRDKFRPDRMHYVVEGGQQLHFRQLVGVLRHLDVPWAHRPVEDIHIQFGRIEGMSSRRGTVVFLRDILDEARERILQSMKERKTTKTEDIERVADVLAVSGVMVQDMKGRRNNNYTFSWDRMLSFSADSGVFLQYAHARLCSLIANCGVAMSSEVDVSCLNSDSAHQLLLVVARYPELVEETLMTLEPCHIVQYLFKLSHLINAAYSNLPVKGEATEVAQARLLVFDSARQVLCNGMKLIGLQPLHQM</sequence>
<evidence type="ECO:0000256" key="5">
    <source>
        <dbReference type="ARBA" id="ARBA00022840"/>
    </source>
</evidence>
<dbReference type="InterPro" id="IPR009080">
    <property type="entry name" value="tRNAsynth_Ia_anticodon-bd"/>
</dbReference>
<evidence type="ECO:0000313" key="14">
    <source>
        <dbReference type="EMBL" id="KAK7115271.1"/>
    </source>
</evidence>
<dbReference type="InterPro" id="IPR035684">
    <property type="entry name" value="ArgRS_core"/>
</dbReference>
<evidence type="ECO:0000313" key="15">
    <source>
        <dbReference type="Proteomes" id="UP001374579"/>
    </source>
</evidence>
<keyword evidence="5 12" id="KW-0067">ATP-binding</keyword>
<dbReference type="AlphaFoldDB" id="A0AAN9BYW6"/>
<keyword evidence="4 12" id="KW-0547">Nucleotide-binding</keyword>
<dbReference type="NCBIfam" id="TIGR00456">
    <property type="entry name" value="argS"/>
    <property type="match status" value="1"/>
</dbReference>
<keyword evidence="6 12" id="KW-0648">Protein biosynthesis</keyword>
<evidence type="ECO:0000256" key="4">
    <source>
        <dbReference type="ARBA" id="ARBA00022741"/>
    </source>
</evidence>
<dbReference type="FunFam" id="1.10.730.10:FF:000006">
    <property type="entry name" value="Arginyl-tRNA synthetase 2, mitochondrial"/>
    <property type="match status" value="1"/>
</dbReference>
<keyword evidence="15" id="KW-1185">Reference proteome</keyword>
<dbReference type="Gene3D" id="1.10.730.10">
    <property type="entry name" value="Isoleucyl-tRNA Synthetase, Domain 1"/>
    <property type="match status" value="1"/>
</dbReference>
<dbReference type="GO" id="GO:0004814">
    <property type="term" value="F:arginine-tRNA ligase activity"/>
    <property type="evidence" value="ECO:0007669"/>
    <property type="project" value="UniProtKB-EC"/>
</dbReference>
<dbReference type="FunFam" id="3.40.50.620:FF:000058">
    <property type="entry name" value="Mitochondrial arginyl-tRNA synthetase"/>
    <property type="match status" value="1"/>
</dbReference>
<dbReference type="InterPro" id="IPR014729">
    <property type="entry name" value="Rossmann-like_a/b/a_fold"/>
</dbReference>
<dbReference type="Pfam" id="PF00750">
    <property type="entry name" value="tRNA-synt_1d"/>
    <property type="match status" value="1"/>
</dbReference>
<dbReference type="GO" id="GO:0006420">
    <property type="term" value="P:arginyl-tRNA aminoacylation"/>
    <property type="evidence" value="ECO:0007669"/>
    <property type="project" value="InterPro"/>
</dbReference>
<dbReference type="SUPFAM" id="SSF52374">
    <property type="entry name" value="Nucleotidylyl transferase"/>
    <property type="match status" value="1"/>
</dbReference>
<evidence type="ECO:0000256" key="1">
    <source>
        <dbReference type="ARBA" id="ARBA00005594"/>
    </source>
</evidence>
<dbReference type="PANTHER" id="PTHR11956:SF11">
    <property type="entry name" value="ARGININE--TRNA LIGASE, MITOCHONDRIAL-RELATED"/>
    <property type="match status" value="1"/>
</dbReference>
<proteinExistence type="inferred from homology"/>
<keyword evidence="3 12" id="KW-0436">Ligase</keyword>
<gene>
    <name evidence="14" type="ORF">V1264_001173</name>
</gene>
<feature type="domain" description="DALR anticodon binding" evidence="13">
    <location>
        <begin position="480"/>
        <end position="595"/>
    </location>
</feature>
<dbReference type="PRINTS" id="PR01038">
    <property type="entry name" value="TRNASYNTHARG"/>
</dbReference>
<dbReference type="PROSITE" id="PS00178">
    <property type="entry name" value="AA_TRNA_LIGASE_I"/>
    <property type="match status" value="1"/>
</dbReference>
<comment type="function">
    <text evidence="11">Catalyzes the attachment of arginine to tRNA(Arg) in a two-step reaction: arginine is first activated by ATP to form Arg-AMP and then transferred to the acceptor end of tRNA(Arg).</text>
</comment>
<dbReference type="Proteomes" id="UP001374579">
    <property type="component" value="Unassembled WGS sequence"/>
</dbReference>
<organism evidence="14 15">
    <name type="scientific">Littorina saxatilis</name>
    <dbReference type="NCBI Taxonomy" id="31220"/>
    <lineage>
        <taxon>Eukaryota</taxon>
        <taxon>Metazoa</taxon>
        <taxon>Spiralia</taxon>
        <taxon>Lophotrochozoa</taxon>
        <taxon>Mollusca</taxon>
        <taxon>Gastropoda</taxon>
        <taxon>Caenogastropoda</taxon>
        <taxon>Littorinimorpha</taxon>
        <taxon>Littorinoidea</taxon>
        <taxon>Littorinidae</taxon>
        <taxon>Littorina</taxon>
    </lineage>
</organism>
<dbReference type="EC" id="6.1.1.19" evidence="2"/>
<name>A0AAN9BYW6_9CAEN</name>
<keyword evidence="7 12" id="KW-0030">Aminoacyl-tRNA synthetase</keyword>
<evidence type="ECO:0000256" key="6">
    <source>
        <dbReference type="ARBA" id="ARBA00022917"/>
    </source>
</evidence>
<reference evidence="14 15" key="1">
    <citation type="submission" date="2024-02" db="EMBL/GenBank/DDBJ databases">
        <title>Chromosome-scale genome assembly of the rough periwinkle Littorina saxatilis.</title>
        <authorList>
            <person name="De Jode A."/>
            <person name="Faria R."/>
            <person name="Formenti G."/>
            <person name="Sims Y."/>
            <person name="Smith T.P."/>
            <person name="Tracey A."/>
            <person name="Wood J.M.D."/>
            <person name="Zagrodzka Z.B."/>
            <person name="Johannesson K."/>
            <person name="Butlin R.K."/>
            <person name="Leder E.H."/>
        </authorList>
    </citation>
    <scope>NUCLEOTIDE SEQUENCE [LARGE SCALE GENOMIC DNA]</scope>
    <source>
        <strain evidence="14">Snail1</strain>
        <tissue evidence="14">Muscle</tissue>
    </source>
</reference>
<evidence type="ECO:0000256" key="3">
    <source>
        <dbReference type="ARBA" id="ARBA00022598"/>
    </source>
</evidence>
<evidence type="ECO:0000256" key="9">
    <source>
        <dbReference type="ARBA" id="ARBA00039495"/>
    </source>
</evidence>
<dbReference type="PANTHER" id="PTHR11956">
    <property type="entry name" value="ARGINYL-TRNA SYNTHETASE"/>
    <property type="match status" value="1"/>
</dbReference>
<evidence type="ECO:0000259" key="13">
    <source>
        <dbReference type="SMART" id="SM00836"/>
    </source>
</evidence>
<evidence type="ECO:0000256" key="10">
    <source>
        <dbReference type="ARBA" id="ARBA00049339"/>
    </source>
</evidence>
<dbReference type="EMBL" id="JBAMIC010000001">
    <property type="protein sequence ID" value="KAK7115271.1"/>
    <property type="molecule type" value="Genomic_DNA"/>
</dbReference>
<dbReference type="InterPro" id="IPR001412">
    <property type="entry name" value="aa-tRNA-synth_I_CS"/>
</dbReference>
<dbReference type="InterPro" id="IPR008909">
    <property type="entry name" value="DALR_anticod-bd"/>
</dbReference>
<dbReference type="Gene3D" id="3.40.50.620">
    <property type="entry name" value="HUPs"/>
    <property type="match status" value="1"/>
</dbReference>